<feature type="region of interest" description="Disordered" evidence="1">
    <location>
        <begin position="1"/>
        <end position="92"/>
    </location>
</feature>
<dbReference type="AlphaFoldDB" id="A0A8H7CRH9"/>
<comment type="caution">
    <text evidence="2">The sequence shown here is derived from an EMBL/GenBank/DDBJ whole genome shotgun (WGS) entry which is preliminary data.</text>
</comment>
<name>A0A8H7CRH9_9AGAR</name>
<dbReference type="EMBL" id="JACAZI010000012">
    <property type="protein sequence ID" value="KAF7347530.1"/>
    <property type="molecule type" value="Genomic_DNA"/>
</dbReference>
<dbReference type="OrthoDB" id="2392789at2759"/>
<accession>A0A8H7CRH9</accession>
<dbReference type="PANTHER" id="PTHR13132:SF29">
    <property type="entry name" value="ALPHA-(1,6)-FUCOSYLTRANSFERASE"/>
    <property type="match status" value="1"/>
</dbReference>
<dbReference type="PANTHER" id="PTHR13132">
    <property type="entry name" value="ALPHA- 1,6 -FUCOSYLTRANSFERASE"/>
    <property type="match status" value="1"/>
</dbReference>
<proteinExistence type="predicted"/>
<feature type="compositionally biased region" description="Acidic residues" evidence="1">
    <location>
        <begin position="42"/>
        <end position="53"/>
    </location>
</feature>
<feature type="compositionally biased region" description="Polar residues" evidence="1">
    <location>
        <begin position="56"/>
        <end position="74"/>
    </location>
</feature>
<gene>
    <name evidence="2" type="ORF">MVEN_01509400</name>
</gene>
<dbReference type="GO" id="GO:0046921">
    <property type="term" value="F:alpha-(1-&gt;6)-fucosyltransferase activity"/>
    <property type="evidence" value="ECO:0007669"/>
    <property type="project" value="TreeGrafter"/>
</dbReference>
<sequence length="604" mass="67688">MPRPTPLSAPNAYPRYDTQLTPRTPHSRAGRAEEAYSAVELEQIDLDNDDDDYGSAVQQQHEPLLSSSASNSFPETGYRSRGDNYRGEGTTTRKEKRLGLTAEKIMSRLPLALYSSVAAVLLVLVFFSLREPEALKKYVGATDGSDDVSNSTAATPAAGAPPPHAAGGITLISYENYTTFPLDPIQYRGECIKLNSGLMAPHRYWQEHTPRDVPHVDEQPGYVPPPGEAPICKRTITYQLDGWAGLMVDLALIAQAAALAREVNATFFVMDEFWNRGNWSDHFQDVQIGQPGPEPGCSAPPPEEYVACPRTARHWIINSRTSRYHFTHGFSEEYEDPYVLNLFAHNLNRLKPLFNTAWQSFETVIRPSARSAELIQWAREELLEKLTAHYQNPRSFKGVQPEDDGPEMGYISVHIRRGDRSPDWKVYGQQYIPMSEFVDGAVESWTRLGLELSREDKLVQPFVYIASDSPAAEKEFSNSFSPDRVFSLSGSKREELRLLASPEEYFQDIFMTLPDPIRVQATRGMVVDFAVLSGAWAKESDLIPDGTICAVSSVVCKLSAVGLGWKRAFGNVDEMGEIEKETRRWVDVDLKGRVVPVWEPLQTY</sequence>
<reference evidence="2" key="1">
    <citation type="submission" date="2020-05" db="EMBL/GenBank/DDBJ databases">
        <title>Mycena genomes resolve the evolution of fungal bioluminescence.</title>
        <authorList>
            <person name="Tsai I.J."/>
        </authorList>
    </citation>
    <scope>NUCLEOTIDE SEQUENCE</scope>
    <source>
        <strain evidence="2">CCC161011</strain>
    </source>
</reference>
<feature type="region of interest" description="Disordered" evidence="1">
    <location>
        <begin position="140"/>
        <end position="162"/>
    </location>
</feature>
<dbReference type="Proteomes" id="UP000620124">
    <property type="component" value="Unassembled WGS sequence"/>
</dbReference>
<evidence type="ECO:0000313" key="2">
    <source>
        <dbReference type="EMBL" id="KAF7347530.1"/>
    </source>
</evidence>
<dbReference type="GO" id="GO:0006487">
    <property type="term" value="P:protein N-linked glycosylation"/>
    <property type="evidence" value="ECO:0007669"/>
    <property type="project" value="TreeGrafter"/>
</dbReference>
<protein>
    <submittedName>
        <fullName evidence="2">Uncharacterized protein</fullName>
    </submittedName>
</protein>
<evidence type="ECO:0000256" key="1">
    <source>
        <dbReference type="SAM" id="MobiDB-lite"/>
    </source>
</evidence>
<organism evidence="2 3">
    <name type="scientific">Mycena venus</name>
    <dbReference type="NCBI Taxonomy" id="2733690"/>
    <lineage>
        <taxon>Eukaryota</taxon>
        <taxon>Fungi</taxon>
        <taxon>Dikarya</taxon>
        <taxon>Basidiomycota</taxon>
        <taxon>Agaricomycotina</taxon>
        <taxon>Agaricomycetes</taxon>
        <taxon>Agaricomycetidae</taxon>
        <taxon>Agaricales</taxon>
        <taxon>Marasmiineae</taxon>
        <taxon>Mycenaceae</taxon>
        <taxon>Mycena</taxon>
    </lineage>
</organism>
<evidence type="ECO:0000313" key="3">
    <source>
        <dbReference type="Proteomes" id="UP000620124"/>
    </source>
</evidence>
<keyword evidence="3" id="KW-1185">Reference proteome</keyword>